<dbReference type="EMBL" id="BMRB01000001">
    <property type="protein sequence ID" value="GGS25008.1"/>
    <property type="molecule type" value="Genomic_DNA"/>
</dbReference>
<sequence>MPALTKPVRGDRPAVRRFAEALRDLRESAPAGRPWSVDEAIRSCGKGVTRAAVYAALSGRALPSRNTLQLIVTAWAPNGERDLPHWMARRAACERELGGHRPEQAPSDRPVLVDGYGLRLKHRRQERGMSLTALARELNYSKGYLSKIENGMRPASLEFRRAVRRLLDLAE</sequence>
<dbReference type="PROSITE" id="PS50943">
    <property type="entry name" value="HTH_CROC1"/>
    <property type="match status" value="1"/>
</dbReference>
<name>A0A918G9P9_9PSEU</name>
<dbReference type="InterPro" id="IPR010982">
    <property type="entry name" value="Lambda_DNA-bd_dom_sf"/>
</dbReference>
<keyword evidence="3" id="KW-1185">Reference proteome</keyword>
<evidence type="ECO:0000313" key="3">
    <source>
        <dbReference type="Proteomes" id="UP000660680"/>
    </source>
</evidence>
<reference evidence="2" key="2">
    <citation type="submission" date="2020-09" db="EMBL/GenBank/DDBJ databases">
        <authorList>
            <person name="Sun Q."/>
            <person name="Ohkuma M."/>
        </authorList>
    </citation>
    <scope>NUCLEOTIDE SEQUENCE</scope>
    <source>
        <strain evidence="2">JCM 3276</strain>
    </source>
</reference>
<organism evidence="2 3">
    <name type="scientific">Actinokineospora fastidiosa</name>
    <dbReference type="NCBI Taxonomy" id="1816"/>
    <lineage>
        <taxon>Bacteria</taxon>
        <taxon>Bacillati</taxon>
        <taxon>Actinomycetota</taxon>
        <taxon>Actinomycetes</taxon>
        <taxon>Pseudonocardiales</taxon>
        <taxon>Pseudonocardiaceae</taxon>
        <taxon>Actinokineospora</taxon>
    </lineage>
</organism>
<dbReference type="CDD" id="cd00093">
    <property type="entry name" value="HTH_XRE"/>
    <property type="match status" value="1"/>
</dbReference>
<reference evidence="2" key="1">
    <citation type="journal article" date="2014" name="Int. J. Syst. Evol. Microbiol.">
        <title>Complete genome sequence of Corynebacterium casei LMG S-19264T (=DSM 44701T), isolated from a smear-ripened cheese.</title>
        <authorList>
            <consortium name="US DOE Joint Genome Institute (JGI-PGF)"/>
            <person name="Walter F."/>
            <person name="Albersmeier A."/>
            <person name="Kalinowski J."/>
            <person name="Ruckert C."/>
        </authorList>
    </citation>
    <scope>NUCLEOTIDE SEQUENCE</scope>
    <source>
        <strain evidence="2">JCM 3276</strain>
    </source>
</reference>
<proteinExistence type="predicted"/>
<dbReference type="Pfam" id="PF13560">
    <property type="entry name" value="HTH_31"/>
    <property type="match status" value="1"/>
</dbReference>
<dbReference type="SUPFAM" id="SSF47413">
    <property type="entry name" value="lambda repressor-like DNA-binding domains"/>
    <property type="match status" value="1"/>
</dbReference>
<dbReference type="RefSeq" id="WP_229786692.1">
    <property type="nucleotide sequence ID" value="NZ_BMRB01000001.1"/>
</dbReference>
<accession>A0A918G9P9</accession>
<dbReference type="InterPro" id="IPR001387">
    <property type="entry name" value="Cro/C1-type_HTH"/>
</dbReference>
<dbReference type="SMART" id="SM00530">
    <property type="entry name" value="HTH_XRE"/>
    <property type="match status" value="1"/>
</dbReference>
<comment type="caution">
    <text evidence="2">The sequence shown here is derived from an EMBL/GenBank/DDBJ whole genome shotgun (WGS) entry which is preliminary data.</text>
</comment>
<dbReference type="GO" id="GO:0003677">
    <property type="term" value="F:DNA binding"/>
    <property type="evidence" value="ECO:0007669"/>
    <property type="project" value="InterPro"/>
</dbReference>
<protein>
    <recommendedName>
        <fullName evidence="1">HTH cro/C1-type domain-containing protein</fullName>
    </recommendedName>
</protein>
<evidence type="ECO:0000259" key="1">
    <source>
        <dbReference type="PROSITE" id="PS50943"/>
    </source>
</evidence>
<evidence type="ECO:0000313" key="2">
    <source>
        <dbReference type="EMBL" id="GGS25008.1"/>
    </source>
</evidence>
<gene>
    <name evidence="2" type="ORF">GCM10010171_17790</name>
</gene>
<dbReference type="Gene3D" id="1.10.260.40">
    <property type="entry name" value="lambda repressor-like DNA-binding domains"/>
    <property type="match status" value="1"/>
</dbReference>
<dbReference type="AlphaFoldDB" id="A0A918G9P9"/>
<feature type="domain" description="HTH cro/C1-type" evidence="1">
    <location>
        <begin position="120"/>
        <end position="158"/>
    </location>
</feature>
<dbReference type="Proteomes" id="UP000660680">
    <property type="component" value="Unassembled WGS sequence"/>
</dbReference>